<proteinExistence type="predicted"/>
<evidence type="ECO:0000313" key="2">
    <source>
        <dbReference type="EMBL" id="OWK36269.1"/>
    </source>
</evidence>
<evidence type="ECO:0000313" key="3">
    <source>
        <dbReference type="Proteomes" id="UP000214646"/>
    </source>
</evidence>
<protein>
    <recommendedName>
        <fullName evidence="1">DUF4365 domain-containing protein</fullName>
    </recommendedName>
</protein>
<reference evidence="3" key="1">
    <citation type="submission" date="2017-06" db="EMBL/GenBank/DDBJ databases">
        <title>Genome analysis of Fimbriiglobus ruber SP5, the first member of the order Planctomycetales with confirmed chitinolytic capability.</title>
        <authorList>
            <person name="Ravin N.V."/>
            <person name="Rakitin A.L."/>
            <person name="Ivanova A.A."/>
            <person name="Beletsky A.V."/>
            <person name="Kulichevskaya I.S."/>
            <person name="Mardanov A.V."/>
            <person name="Dedysh S.N."/>
        </authorList>
    </citation>
    <scope>NUCLEOTIDE SEQUENCE [LARGE SCALE GENOMIC DNA]</scope>
    <source>
        <strain evidence="3">SP5</strain>
    </source>
</reference>
<feature type="domain" description="DUF4365" evidence="1">
    <location>
        <begin position="8"/>
        <end position="156"/>
    </location>
</feature>
<sequence length="162" mass="18007">MTPEQQMEQFSLAYVRAVAAAAGVNVARPEVDSDSVDLMFSLKSVRDRLQSPILQAQIKCTAKKIPAGIKPLRFELKLKNYTELIGPRLIPKILIVVCVPPKPANWLTQDEKSLALMHCGYFVSLANRPDTPNERSVTVRLPRENLFSVAKLRALLEPGGLE</sequence>
<dbReference type="Pfam" id="PF14280">
    <property type="entry name" value="DUF4365"/>
    <property type="match status" value="1"/>
</dbReference>
<accession>A0A225DGH5</accession>
<dbReference type="OrthoDB" id="516854at2"/>
<organism evidence="2 3">
    <name type="scientific">Fimbriiglobus ruber</name>
    <dbReference type="NCBI Taxonomy" id="1908690"/>
    <lineage>
        <taxon>Bacteria</taxon>
        <taxon>Pseudomonadati</taxon>
        <taxon>Planctomycetota</taxon>
        <taxon>Planctomycetia</taxon>
        <taxon>Gemmatales</taxon>
        <taxon>Gemmataceae</taxon>
        <taxon>Fimbriiglobus</taxon>
    </lineage>
</organism>
<name>A0A225DGH5_9BACT</name>
<dbReference type="EMBL" id="NIDE01000017">
    <property type="protein sequence ID" value="OWK36269.1"/>
    <property type="molecule type" value="Genomic_DNA"/>
</dbReference>
<dbReference type="RefSeq" id="WP_143393837.1">
    <property type="nucleotide sequence ID" value="NZ_NIDE01000017.1"/>
</dbReference>
<dbReference type="InterPro" id="IPR025375">
    <property type="entry name" value="DUF4365"/>
</dbReference>
<keyword evidence="3" id="KW-1185">Reference proteome</keyword>
<gene>
    <name evidence="2" type="ORF">FRUB_08832</name>
</gene>
<comment type="caution">
    <text evidence="2">The sequence shown here is derived from an EMBL/GenBank/DDBJ whole genome shotgun (WGS) entry which is preliminary data.</text>
</comment>
<dbReference type="AlphaFoldDB" id="A0A225DGH5"/>
<dbReference type="Proteomes" id="UP000214646">
    <property type="component" value="Unassembled WGS sequence"/>
</dbReference>
<evidence type="ECO:0000259" key="1">
    <source>
        <dbReference type="Pfam" id="PF14280"/>
    </source>
</evidence>